<gene>
    <name evidence="10" type="ORF">METZ01_LOCUS275727</name>
</gene>
<evidence type="ECO:0000256" key="8">
    <source>
        <dbReference type="ARBA" id="ARBA00023284"/>
    </source>
</evidence>
<dbReference type="InterPro" id="IPR023753">
    <property type="entry name" value="FAD/NAD-binding_dom"/>
</dbReference>
<keyword evidence="4" id="KW-0274">FAD</keyword>
<dbReference type="PANTHER" id="PTHR22912:SF217">
    <property type="entry name" value="DIHYDROLIPOYL DEHYDROGENASE"/>
    <property type="match status" value="1"/>
</dbReference>
<dbReference type="InterPro" id="IPR050151">
    <property type="entry name" value="Class-I_Pyr_Nuc-Dis_Oxidored"/>
</dbReference>
<dbReference type="Pfam" id="PF07992">
    <property type="entry name" value="Pyr_redox_2"/>
    <property type="match status" value="1"/>
</dbReference>
<name>A0A382KHH4_9ZZZZ</name>
<comment type="cofactor">
    <cofactor evidence="1">
        <name>FAD</name>
        <dbReference type="ChEBI" id="CHEBI:57692"/>
    </cofactor>
</comment>
<proteinExistence type="inferred from homology"/>
<evidence type="ECO:0000256" key="4">
    <source>
        <dbReference type="ARBA" id="ARBA00022827"/>
    </source>
</evidence>
<dbReference type="PRINTS" id="PR00411">
    <property type="entry name" value="PNDRDTASEI"/>
</dbReference>
<reference evidence="10" key="1">
    <citation type="submission" date="2018-05" db="EMBL/GenBank/DDBJ databases">
        <authorList>
            <person name="Lanie J.A."/>
            <person name="Ng W.-L."/>
            <person name="Kazmierczak K.M."/>
            <person name="Andrzejewski T.M."/>
            <person name="Davidsen T.M."/>
            <person name="Wayne K.J."/>
            <person name="Tettelin H."/>
            <person name="Glass J.I."/>
            <person name="Rusch D."/>
            <person name="Podicherti R."/>
            <person name="Tsui H.-C.T."/>
            <person name="Winkler M.E."/>
        </authorList>
    </citation>
    <scope>NUCLEOTIDE SEQUENCE</scope>
</reference>
<evidence type="ECO:0000256" key="1">
    <source>
        <dbReference type="ARBA" id="ARBA00001974"/>
    </source>
</evidence>
<keyword evidence="8" id="KW-0676">Redox-active center</keyword>
<keyword evidence="3" id="KW-0285">Flavoprotein</keyword>
<dbReference type="SUPFAM" id="SSF51905">
    <property type="entry name" value="FAD/NAD(P)-binding domain"/>
    <property type="match status" value="1"/>
</dbReference>
<accession>A0A382KHH4</accession>
<dbReference type="GO" id="GO:0006103">
    <property type="term" value="P:2-oxoglutarate metabolic process"/>
    <property type="evidence" value="ECO:0007669"/>
    <property type="project" value="TreeGrafter"/>
</dbReference>
<dbReference type="PANTHER" id="PTHR22912">
    <property type="entry name" value="DISULFIDE OXIDOREDUCTASE"/>
    <property type="match status" value="1"/>
</dbReference>
<dbReference type="EMBL" id="UINC01080177">
    <property type="protein sequence ID" value="SVC22873.1"/>
    <property type="molecule type" value="Genomic_DNA"/>
</dbReference>
<dbReference type="AlphaFoldDB" id="A0A382KHH4"/>
<dbReference type="GO" id="GO:0004148">
    <property type="term" value="F:dihydrolipoyl dehydrogenase (NADH) activity"/>
    <property type="evidence" value="ECO:0007669"/>
    <property type="project" value="TreeGrafter"/>
</dbReference>
<feature type="non-terminal residue" evidence="10">
    <location>
        <position position="72"/>
    </location>
</feature>
<dbReference type="InterPro" id="IPR036188">
    <property type="entry name" value="FAD/NAD-bd_sf"/>
</dbReference>
<evidence type="ECO:0000256" key="5">
    <source>
        <dbReference type="ARBA" id="ARBA00023002"/>
    </source>
</evidence>
<dbReference type="GO" id="GO:0050660">
    <property type="term" value="F:flavin adenine dinucleotide binding"/>
    <property type="evidence" value="ECO:0007669"/>
    <property type="project" value="TreeGrafter"/>
</dbReference>
<protein>
    <recommendedName>
        <fullName evidence="9">FAD/NAD(P)-binding domain-containing protein</fullName>
    </recommendedName>
</protein>
<feature type="domain" description="FAD/NAD(P)-binding" evidence="9">
    <location>
        <begin position="4"/>
        <end position="60"/>
    </location>
</feature>
<evidence type="ECO:0000259" key="9">
    <source>
        <dbReference type="Pfam" id="PF07992"/>
    </source>
</evidence>
<dbReference type="PROSITE" id="PS00076">
    <property type="entry name" value="PYRIDINE_REDOX_1"/>
    <property type="match status" value="1"/>
</dbReference>
<keyword evidence="5" id="KW-0560">Oxidoreductase</keyword>
<keyword evidence="7" id="KW-1015">Disulfide bond</keyword>
<evidence type="ECO:0000256" key="2">
    <source>
        <dbReference type="ARBA" id="ARBA00007532"/>
    </source>
</evidence>
<evidence type="ECO:0000256" key="3">
    <source>
        <dbReference type="ARBA" id="ARBA00022630"/>
    </source>
</evidence>
<sequence length="72" mass="7582">MAEYDFIVIGSGPGGYVAAIRAAQLGMKTAIVEKSEIGGVCLNWGCIPSKALIRNAEIVNLLGRADEFGIEL</sequence>
<comment type="similarity">
    <text evidence="2">Belongs to the class-I pyridine nucleotide-disulfide oxidoreductase family.</text>
</comment>
<evidence type="ECO:0000256" key="7">
    <source>
        <dbReference type="ARBA" id="ARBA00023157"/>
    </source>
</evidence>
<evidence type="ECO:0000256" key="6">
    <source>
        <dbReference type="ARBA" id="ARBA00023027"/>
    </source>
</evidence>
<evidence type="ECO:0000313" key="10">
    <source>
        <dbReference type="EMBL" id="SVC22873.1"/>
    </source>
</evidence>
<keyword evidence="6" id="KW-0520">NAD</keyword>
<dbReference type="InterPro" id="IPR012999">
    <property type="entry name" value="Pyr_OxRdtase_I_AS"/>
</dbReference>
<organism evidence="10">
    <name type="scientific">marine metagenome</name>
    <dbReference type="NCBI Taxonomy" id="408172"/>
    <lineage>
        <taxon>unclassified sequences</taxon>
        <taxon>metagenomes</taxon>
        <taxon>ecological metagenomes</taxon>
    </lineage>
</organism>
<dbReference type="Gene3D" id="3.50.50.60">
    <property type="entry name" value="FAD/NAD(P)-binding domain"/>
    <property type="match status" value="1"/>
</dbReference>